<comment type="similarity">
    <text evidence="2 9">Belongs to the cytochrome P450 family.</text>
</comment>
<evidence type="ECO:0008006" key="12">
    <source>
        <dbReference type="Google" id="ProtNLM"/>
    </source>
</evidence>
<dbReference type="OrthoDB" id="3945418at2759"/>
<reference evidence="10" key="2">
    <citation type="submission" date="2017-05" db="UniProtKB">
        <authorList>
            <consortium name="EnsemblMetazoa"/>
        </authorList>
    </citation>
    <scope>IDENTIFICATION</scope>
</reference>
<dbReference type="GO" id="GO:0005506">
    <property type="term" value="F:iron ion binding"/>
    <property type="evidence" value="ECO:0007669"/>
    <property type="project" value="InterPro"/>
</dbReference>
<evidence type="ECO:0000256" key="2">
    <source>
        <dbReference type="ARBA" id="ARBA00010617"/>
    </source>
</evidence>
<dbReference type="InterPro" id="IPR050479">
    <property type="entry name" value="CYP11_CYP27_families"/>
</dbReference>
<keyword evidence="11" id="KW-1185">Reference proteome</keyword>
<keyword evidence="3 8" id="KW-0349">Heme</keyword>
<dbReference type="PROSITE" id="PS00086">
    <property type="entry name" value="CYTOCHROME_P450"/>
    <property type="match status" value="1"/>
</dbReference>
<dbReference type="Pfam" id="PF00067">
    <property type="entry name" value="p450"/>
    <property type="match status" value="1"/>
</dbReference>
<keyword evidence="7 9" id="KW-0503">Monooxygenase</keyword>
<evidence type="ECO:0000313" key="11">
    <source>
        <dbReference type="Proteomes" id="UP000007879"/>
    </source>
</evidence>
<evidence type="ECO:0000256" key="9">
    <source>
        <dbReference type="RuleBase" id="RU000461"/>
    </source>
</evidence>
<dbReference type="PRINTS" id="PR00385">
    <property type="entry name" value="P450"/>
</dbReference>
<evidence type="ECO:0000256" key="1">
    <source>
        <dbReference type="ARBA" id="ARBA00001971"/>
    </source>
</evidence>
<organism evidence="10">
    <name type="scientific">Amphimedon queenslandica</name>
    <name type="common">Sponge</name>
    <dbReference type="NCBI Taxonomy" id="400682"/>
    <lineage>
        <taxon>Eukaryota</taxon>
        <taxon>Metazoa</taxon>
        <taxon>Porifera</taxon>
        <taxon>Demospongiae</taxon>
        <taxon>Heteroscleromorpha</taxon>
        <taxon>Haplosclerida</taxon>
        <taxon>Niphatidae</taxon>
        <taxon>Amphimedon</taxon>
    </lineage>
</organism>
<dbReference type="Proteomes" id="UP000007879">
    <property type="component" value="Unassembled WGS sequence"/>
</dbReference>
<name>A0A1X7U8T8_AMPQE</name>
<dbReference type="InterPro" id="IPR002401">
    <property type="entry name" value="Cyt_P450_E_grp-I"/>
</dbReference>
<dbReference type="InParanoid" id="A0A1X7U8T8"/>
<dbReference type="CDD" id="cd11054">
    <property type="entry name" value="CYP24A1-like"/>
    <property type="match status" value="1"/>
</dbReference>
<dbReference type="EnsemblMetazoa" id="XM_011407431.2">
    <property type="protein sequence ID" value="XP_011405733.1"/>
    <property type="gene ID" value="LOC100633349"/>
</dbReference>
<evidence type="ECO:0000256" key="3">
    <source>
        <dbReference type="ARBA" id="ARBA00022617"/>
    </source>
</evidence>
<dbReference type="Gene3D" id="1.10.630.10">
    <property type="entry name" value="Cytochrome P450"/>
    <property type="match status" value="1"/>
</dbReference>
<comment type="cofactor">
    <cofactor evidence="1 8">
        <name>heme</name>
        <dbReference type="ChEBI" id="CHEBI:30413"/>
    </cofactor>
</comment>
<gene>
    <name evidence="10" type="primary">100633349</name>
</gene>
<evidence type="ECO:0000256" key="4">
    <source>
        <dbReference type="ARBA" id="ARBA00022723"/>
    </source>
</evidence>
<keyword evidence="4 8" id="KW-0479">Metal-binding</keyword>
<dbReference type="FunFam" id="1.10.630.10:FF:000006">
    <property type="entry name" value="Cytochrome P450 302a1, mitochondrial"/>
    <property type="match status" value="1"/>
</dbReference>
<dbReference type="GO" id="GO:0016705">
    <property type="term" value="F:oxidoreductase activity, acting on paired donors, with incorporation or reduction of molecular oxygen"/>
    <property type="evidence" value="ECO:0007669"/>
    <property type="project" value="InterPro"/>
</dbReference>
<dbReference type="OMA" id="MFEAYRQ"/>
<evidence type="ECO:0000256" key="7">
    <source>
        <dbReference type="ARBA" id="ARBA00023033"/>
    </source>
</evidence>
<dbReference type="GO" id="GO:0004497">
    <property type="term" value="F:monooxygenase activity"/>
    <property type="evidence" value="ECO:0007669"/>
    <property type="project" value="UniProtKB-KW"/>
</dbReference>
<evidence type="ECO:0000256" key="8">
    <source>
        <dbReference type="PIRSR" id="PIRSR602401-1"/>
    </source>
</evidence>
<dbReference type="InterPro" id="IPR001128">
    <property type="entry name" value="Cyt_P450"/>
</dbReference>
<dbReference type="EnsemblMetazoa" id="Aqu2.1.24362_001">
    <property type="protein sequence ID" value="Aqu2.1.24362_001"/>
    <property type="gene ID" value="Aqu2.1.24362"/>
</dbReference>
<dbReference type="PRINTS" id="PR00463">
    <property type="entry name" value="EP450I"/>
</dbReference>
<dbReference type="PANTHER" id="PTHR24279:SF120">
    <property type="entry name" value="CYTOCHROME P450"/>
    <property type="match status" value="1"/>
</dbReference>
<dbReference type="STRING" id="400682.A0A1X7U8T8"/>
<dbReference type="InterPro" id="IPR036396">
    <property type="entry name" value="Cyt_P450_sf"/>
</dbReference>
<keyword evidence="6 8" id="KW-0408">Iron</keyword>
<dbReference type="AlphaFoldDB" id="A0A1X7U8T8"/>
<dbReference type="PANTHER" id="PTHR24279">
    <property type="entry name" value="CYTOCHROME P450"/>
    <property type="match status" value="1"/>
</dbReference>
<sequence length="516" mass="59065">MNRFHSFQILKRFSRPLWSANWSVSRCSSSSSPNNEKLLSMSDIPGPRGLPILGSTIDYLRALDKSYLLLFERVKKYGGIYKEKMLAGMPYSVIVTDTSDIETVFRADGKYPIRPDTPMSLDMRDALKIPYGLLLSSNEEWYRQRQSISPFMMVPRKVAEQHIGFNDISDDLVSAIRKVRSSDASVISDVPSLLFKWSFESVSYTTLGKKLGSLNIDNVPKKCQDMIDNTQLLFQKTLEAMFTPPLYKIYPTKLWKDLLRSQKQVYDISMSFVEERVKEIESQSQQVNESDEAPEKMDFLTYMLLSNKLTKEEITSNAVDLMFAGIDTTSYTLTWTLHNLATNIDIQERVREELHSVMGSDNLVTPEHIQKMTILRNCVKESLRLYPTVPMNIRALQQDVVLSGYSVPAGTQVLIPIIVIARMEKYFPNQPNSFIPDRWNREGEYPKNPFAFLPFGFGARMCIGRRVAELELHIAIAKILKNFNVSYATGPDTKMDFVMKLVIVPEKQLDLVFSDI</sequence>
<dbReference type="InterPro" id="IPR017972">
    <property type="entry name" value="Cyt_P450_CS"/>
</dbReference>
<dbReference type="eggNOG" id="KOG0159">
    <property type="taxonomic scope" value="Eukaryota"/>
</dbReference>
<protein>
    <recommendedName>
        <fullName evidence="12">Cytochrome P450</fullName>
    </recommendedName>
</protein>
<reference evidence="11" key="1">
    <citation type="journal article" date="2010" name="Nature">
        <title>The Amphimedon queenslandica genome and the evolution of animal complexity.</title>
        <authorList>
            <person name="Srivastava M."/>
            <person name="Simakov O."/>
            <person name="Chapman J."/>
            <person name="Fahey B."/>
            <person name="Gauthier M.E."/>
            <person name="Mitros T."/>
            <person name="Richards G.S."/>
            <person name="Conaco C."/>
            <person name="Dacre M."/>
            <person name="Hellsten U."/>
            <person name="Larroux C."/>
            <person name="Putnam N.H."/>
            <person name="Stanke M."/>
            <person name="Adamska M."/>
            <person name="Darling A."/>
            <person name="Degnan S.M."/>
            <person name="Oakley T.H."/>
            <person name="Plachetzki D.C."/>
            <person name="Zhai Y."/>
            <person name="Adamski M."/>
            <person name="Calcino A."/>
            <person name="Cummins S.F."/>
            <person name="Goodstein D.M."/>
            <person name="Harris C."/>
            <person name="Jackson D.J."/>
            <person name="Leys S.P."/>
            <person name="Shu S."/>
            <person name="Woodcroft B.J."/>
            <person name="Vervoort M."/>
            <person name="Kosik K.S."/>
            <person name="Manning G."/>
            <person name="Degnan B.M."/>
            <person name="Rokhsar D.S."/>
        </authorList>
    </citation>
    <scope>NUCLEOTIDE SEQUENCE [LARGE SCALE GENOMIC DNA]</scope>
</reference>
<dbReference type="SUPFAM" id="SSF48264">
    <property type="entry name" value="Cytochrome P450"/>
    <property type="match status" value="1"/>
</dbReference>
<feature type="binding site" description="axial binding residue" evidence="8">
    <location>
        <position position="462"/>
    </location>
    <ligand>
        <name>heme</name>
        <dbReference type="ChEBI" id="CHEBI:30413"/>
    </ligand>
    <ligandPart>
        <name>Fe</name>
        <dbReference type="ChEBI" id="CHEBI:18248"/>
    </ligandPart>
</feature>
<keyword evidence="5 9" id="KW-0560">Oxidoreductase</keyword>
<evidence type="ECO:0000313" key="10">
    <source>
        <dbReference type="EnsemblMetazoa" id="Aqu2.1.24362_001"/>
    </source>
</evidence>
<evidence type="ECO:0000256" key="6">
    <source>
        <dbReference type="ARBA" id="ARBA00023004"/>
    </source>
</evidence>
<dbReference type="KEGG" id="aqu:100633349"/>
<proteinExistence type="inferred from homology"/>
<accession>A0A1X7U8T8</accession>
<dbReference type="GO" id="GO:0020037">
    <property type="term" value="F:heme binding"/>
    <property type="evidence" value="ECO:0007669"/>
    <property type="project" value="InterPro"/>
</dbReference>
<evidence type="ECO:0000256" key="5">
    <source>
        <dbReference type="ARBA" id="ARBA00023002"/>
    </source>
</evidence>